<dbReference type="Proteomes" id="UP000233060">
    <property type="component" value="Unassembled WGS sequence"/>
</dbReference>
<protein>
    <recommendedName>
        <fullName evidence="4">ENSA</fullName>
    </recommendedName>
</protein>
<accession>A0A2K5LX72</accession>
<reference evidence="2" key="1">
    <citation type="submission" date="2025-08" db="UniProtKB">
        <authorList>
            <consortium name="Ensembl"/>
        </authorList>
    </citation>
    <scope>IDENTIFICATION</scope>
</reference>
<feature type="region of interest" description="Disordered" evidence="1">
    <location>
        <begin position="1"/>
        <end position="43"/>
    </location>
</feature>
<proteinExistence type="predicted"/>
<evidence type="ECO:0008006" key="4">
    <source>
        <dbReference type="Google" id="ProtNLM"/>
    </source>
</evidence>
<evidence type="ECO:0000313" key="3">
    <source>
        <dbReference type="Proteomes" id="UP000233060"/>
    </source>
</evidence>
<feature type="compositionally biased region" description="Basic and acidic residues" evidence="1">
    <location>
        <begin position="16"/>
        <end position="37"/>
    </location>
</feature>
<sequence>MSQKQEEENPAEDTGEEKQDTQEKEGILPERAEEAKLKAKYPSLGQKPGGSDFLMKRLQKGVWGIISYPLSLEPKGVLGMKSVEVLLDPLEVLLLNRSREEFEI</sequence>
<keyword evidence="3" id="KW-1185">Reference proteome</keyword>
<dbReference type="Ensembl" id="ENSCATT00000041685.1">
    <property type="protein sequence ID" value="ENSCATP00000017518.1"/>
    <property type="gene ID" value="ENSCATG00000032600.1"/>
</dbReference>
<evidence type="ECO:0000256" key="1">
    <source>
        <dbReference type="SAM" id="MobiDB-lite"/>
    </source>
</evidence>
<reference evidence="2" key="2">
    <citation type="submission" date="2025-09" db="UniProtKB">
        <authorList>
            <consortium name="Ensembl"/>
        </authorList>
    </citation>
    <scope>IDENTIFICATION</scope>
</reference>
<organism evidence="2 3">
    <name type="scientific">Cercocebus atys</name>
    <name type="common">Sooty mangabey</name>
    <name type="synonym">Cercocebus torquatus atys</name>
    <dbReference type="NCBI Taxonomy" id="9531"/>
    <lineage>
        <taxon>Eukaryota</taxon>
        <taxon>Metazoa</taxon>
        <taxon>Chordata</taxon>
        <taxon>Craniata</taxon>
        <taxon>Vertebrata</taxon>
        <taxon>Euteleostomi</taxon>
        <taxon>Mammalia</taxon>
        <taxon>Eutheria</taxon>
        <taxon>Euarchontoglires</taxon>
        <taxon>Primates</taxon>
        <taxon>Haplorrhini</taxon>
        <taxon>Catarrhini</taxon>
        <taxon>Cercopithecidae</taxon>
        <taxon>Cercopithecinae</taxon>
        <taxon>Cercocebus</taxon>
    </lineage>
</organism>
<dbReference type="Bgee" id="ENSCATG00000032600">
    <property type="expression patterns" value="Expressed in frontal cortex and 12 other cell types or tissues"/>
</dbReference>
<evidence type="ECO:0000313" key="2">
    <source>
        <dbReference type="Ensembl" id="ENSCATP00000017518.1"/>
    </source>
</evidence>
<name>A0A2K5LX72_CERAT</name>
<dbReference type="GeneTree" id="ENSGT00940000155413"/>
<dbReference type="AlphaFoldDB" id="A0A2K5LX72"/>